<evidence type="ECO:0000313" key="2">
    <source>
        <dbReference type="Proteomes" id="UP000191112"/>
    </source>
</evidence>
<dbReference type="STRING" id="619805.SAMN05660477_00402"/>
<proteinExistence type="predicted"/>
<dbReference type="Proteomes" id="UP000191112">
    <property type="component" value="Unassembled WGS sequence"/>
</dbReference>
<dbReference type="EMBL" id="FUYZ01000001">
    <property type="protein sequence ID" value="SKB63617.1"/>
    <property type="molecule type" value="Genomic_DNA"/>
</dbReference>
<sequence length="144" mass="16523">MKKLYLQLLELFSEITEIKYIDLNYGQLQEEKPPLSYPAVLINLSSQTIDDVQDVFQILSGQMELTVVYKMAGESNGNAPKETQEFALRYLDLSEKIYKKLQGFEANGFDSFTRNSIRDVTLRKGLKTAVMTFETSWREDTSSS</sequence>
<organism evidence="1 2">
    <name type="scientific">Soonwooa buanensis</name>
    <dbReference type="NCBI Taxonomy" id="619805"/>
    <lineage>
        <taxon>Bacteria</taxon>
        <taxon>Pseudomonadati</taxon>
        <taxon>Bacteroidota</taxon>
        <taxon>Flavobacteriia</taxon>
        <taxon>Flavobacteriales</taxon>
        <taxon>Weeksellaceae</taxon>
        <taxon>Chryseobacterium group</taxon>
        <taxon>Soonwooa</taxon>
    </lineage>
</organism>
<dbReference type="OrthoDB" id="1439818at2"/>
<dbReference type="RefSeq" id="WP_079665690.1">
    <property type="nucleotide sequence ID" value="NZ_FUYZ01000001.1"/>
</dbReference>
<evidence type="ECO:0000313" key="1">
    <source>
        <dbReference type="EMBL" id="SKB63617.1"/>
    </source>
</evidence>
<protein>
    <submittedName>
        <fullName evidence="1">Uncharacterized protein</fullName>
    </submittedName>
</protein>
<accession>A0A1T5CW73</accession>
<reference evidence="1 2" key="1">
    <citation type="submission" date="2017-02" db="EMBL/GenBank/DDBJ databases">
        <authorList>
            <person name="Peterson S.W."/>
        </authorList>
    </citation>
    <scope>NUCLEOTIDE SEQUENCE [LARGE SCALE GENOMIC DNA]</scope>
    <source>
        <strain evidence="1 2">DSM 22323</strain>
    </source>
</reference>
<gene>
    <name evidence="1" type="ORF">SAMN05660477_00402</name>
</gene>
<name>A0A1T5CW73_9FLAO</name>
<keyword evidence="2" id="KW-1185">Reference proteome</keyword>
<dbReference type="AlphaFoldDB" id="A0A1T5CW73"/>